<protein>
    <submittedName>
        <fullName evidence="3">Uncharacterized protein</fullName>
    </submittedName>
</protein>
<feature type="compositionally biased region" description="Polar residues" evidence="2">
    <location>
        <begin position="270"/>
        <end position="283"/>
    </location>
</feature>
<comment type="caution">
    <text evidence="3">The sequence shown here is derived from an EMBL/GenBank/DDBJ whole genome shotgun (WGS) entry which is preliminary data.</text>
</comment>
<evidence type="ECO:0000256" key="1">
    <source>
        <dbReference type="SAM" id="Coils"/>
    </source>
</evidence>
<proteinExistence type="predicted"/>
<feature type="coiled-coil region" evidence="1">
    <location>
        <begin position="106"/>
        <end position="189"/>
    </location>
</feature>
<evidence type="ECO:0000313" key="4">
    <source>
        <dbReference type="Proteomes" id="UP000822688"/>
    </source>
</evidence>
<accession>A0A8T0GY72</accession>
<reference evidence="3" key="1">
    <citation type="submission" date="2020-06" db="EMBL/GenBank/DDBJ databases">
        <title>WGS assembly of Ceratodon purpureus strain R40.</title>
        <authorList>
            <person name="Carey S.B."/>
            <person name="Jenkins J."/>
            <person name="Shu S."/>
            <person name="Lovell J.T."/>
            <person name="Sreedasyam A."/>
            <person name="Maumus F."/>
            <person name="Tiley G.P."/>
            <person name="Fernandez-Pozo N."/>
            <person name="Barry K."/>
            <person name="Chen C."/>
            <person name="Wang M."/>
            <person name="Lipzen A."/>
            <person name="Daum C."/>
            <person name="Saski C.A."/>
            <person name="Payton A.C."/>
            <person name="Mcbreen J.C."/>
            <person name="Conrad R.E."/>
            <person name="Kollar L.M."/>
            <person name="Olsson S."/>
            <person name="Huttunen S."/>
            <person name="Landis J.B."/>
            <person name="Wickett N.J."/>
            <person name="Johnson M.G."/>
            <person name="Rensing S.A."/>
            <person name="Grimwood J."/>
            <person name="Schmutz J."/>
            <person name="Mcdaniel S.F."/>
        </authorList>
    </citation>
    <scope>NUCLEOTIDE SEQUENCE</scope>
    <source>
        <strain evidence="3">R40</strain>
    </source>
</reference>
<feature type="region of interest" description="Disordered" evidence="2">
    <location>
        <begin position="311"/>
        <end position="340"/>
    </location>
</feature>
<sequence length="386" mass="45200">MPAMDTTESLTQTESHPINMKEVSYKTTALDKERYEVACLRQDIIDEYEKKSRELLDYLNNMEAEFKHQQREFEQREAILRHENKVLKDELSRGSKVAKRILLSKTRKYQVESQEIESALDMLKDETRQHEWNYRMEHKRAEELKAFVDDLQLELQRAEEVAVQRKKRMEQSKKRMERENQELRRKAALGWMLGCLSELYLRVDPKVGGAGIMKLVRKVQRELESGSSMFNEGDLPPQLEYETLQGELHRLLGSNWTTPLRNSAEPCNITKESTSRCVKSSNGDDQEESPRRRRKQWQKFYNVSDSDAIKAEDSKRPVTSPSIFEDISEDKSRKSSERSTWSEVHVKDNAQIASRECLKAETVGLLKGLEKSMSFLLSKEKRRAWC</sequence>
<gene>
    <name evidence="3" type="ORF">KC19_9G096700</name>
</gene>
<feature type="region of interest" description="Disordered" evidence="2">
    <location>
        <begin position="262"/>
        <end position="295"/>
    </location>
</feature>
<dbReference type="AlphaFoldDB" id="A0A8T0GY72"/>
<feature type="coiled-coil region" evidence="1">
    <location>
        <begin position="45"/>
        <end position="79"/>
    </location>
</feature>
<name>A0A8T0GY72_CERPU</name>
<dbReference type="Proteomes" id="UP000822688">
    <property type="component" value="Chromosome 9"/>
</dbReference>
<evidence type="ECO:0000313" key="3">
    <source>
        <dbReference type="EMBL" id="KAG0561842.1"/>
    </source>
</evidence>
<evidence type="ECO:0000256" key="2">
    <source>
        <dbReference type="SAM" id="MobiDB-lite"/>
    </source>
</evidence>
<organism evidence="3 4">
    <name type="scientific">Ceratodon purpureus</name>
    <name type="common">Fire moss</name>
    <name type="synonym">Dicranum purpureum</name>
    <dbReference type="NCBI Taxonomy" id="3225"/>
    <lineage>
        <taxon>Eukaryota</taxon>
        <taxon>Viridiplantae</taxon>
        <taxon>Streptophyta</taxon>
        <taxon>Embryophyta</taxon>
        <taxon>Bryophyta</taxon>
        <taxon>Bryophytina</taxon>
        <taxon>Bryopsida</taxon>
        <taxon>Dicranidae</taxon>
        <taxon>Pseudoditrichales</taxon>
        <taxon>Ditrichaceae</taxon>
        <taxon>Ceratodon</taxon>
    </lineage>
</organism>
<keyword evidence="4" id="KW-1185">Reference proteome</keyword>
<keyword evidence="1" id="KW-0175">Coiled coil</keyword>
<dbReference type="EMBL" id="CM026430">
    <property type="protein sequence ID" value="KAG0561842.1"/>
    <property type="molecule type" value="Genomic_DNA"/>
</dbReference>